<reference evidence="3 4" key="1">
    <citation type="submission" date="2023-06" db="EMBL/GenBank/DDBJ databases">
        <title>Paenibacillus polygonum sp. nov., an endophytic bacterium, isolated from Polygonum lapathifolium L. in Nanji Wetland National Nature Reserve, South of Poyang Lake, Jiangxi Province, China.</title>
        <authorList>
            <person name="Yu Z."/>
        </authorList>
    </citation>
    <scope>NUCLEOTIDE SEQUENCE [LARGE SCALE GENOMIC DNA]</scope>
    <source>
        <strain evidence="3 4">C31</strain>
    </source>
</reference>
<comment type="similarity">
    <text evidence="1">Belongs to the pseudomonas-type ThrB family.</text>
</comment>
<dbReference type="SUPFAM" id="SSF56112">
    <property type="entry name" value="Protein kinase-like (PK-like)"/>
    <property type="match status" value="1"/>
</dbReference>
<evidence type="ECO:0000259" key="2">
    <source>
        <dbReference type="Pfam" id="PF01636"/>
    </source>
</evidence>
<organism evidence="3 4">
    <name type="scientific">Paenibacillus polygoni</name>
    <dbReference type="NCBI Taxonomy" id="3050112"/>
    <lineage>
        <taxon>Bacteria</taxon>
        <taxon>Bacillati</taxon>
        <taxon>Bacillota</taxon>
        <taxon>Bacilli</taxon>
        <taxon>Bacillales</taxon>
        <taxon>Paenibacillaceae</taxon>
        <taxon>Paenibacillus</taxon>
    </lineage>
</organism>
<feature type="domain" description="Aminoglycoside phosphotransferase" evidence="2">
    <location>
        <begin position="40"/>
        <end position="245"/>
    </location>
</feature>
<dbReference type="EMBL" id="CP127162">
    <property type="protein sequence ID" value="WIV21015.1"/>
    <property type="molecule type" value="Genomic_DNA"/>
</dbReference>
<evidence type="ECO:0000313" key="3">
    <source>
        <dbReference type="EMBL" id="WIV21015.1"/>
    </source>
</evidence>
<dbReference type="Proteomes" id="UP001236415">
    <property type="component" value="Chromosome"/>
</dbReference>
<dbReference type="InterPro" id="IPR011009">
    <property type="entry name" value="Kinase-like_dom_sf"/>
</dbReference>
<evidence type="ECO:0000256" key="1">
    <source>
        <dbReference type="ARBA" id="ARBA00038240"/>
    </source>
</evidence>
<proteinExistence type="inferred from homology"/>
<accession>A0ABY8X655</accession>
<name>A0ABY8X655_9BACL</name>
<dbReference type="PANTHER" id="PTHR21064:SF6">
    <property type="entry name" value="AMINOGLYCOSIDE PHOSPHOTRANSFERASE DOMAIN-CONTAINING PROTEIN"/>
    <property type="match status" value="1"/>
</dbReference>
<dbReference type="Gene3D" id="3.30.200.20">
    <property type="entry name" value="Phosphorylase Kinase, domain 1"/>
    <property type="match status" value="1"/>
</dbReference>
<dbReference type="Pfam" id="PF01636">
    <property type="entry name" value="APH"/>
    <property type="match status" value="1"/>
</dbReference>
<dbReference type="Gene3D" id="3.90.1200.10">
    <property type="match status" value="1"/>
</dbReference>
<dbReference type="InterPro" id="IPR050249">
    <property type="entry name" value="Pseudomonas-type_ThrB"/>
</dbReference>
<sequence>MYKPAVNYSVISSHDLRSMIYELYNLGDVLECRFLCNGLNDTYLITTNESKYILRIYKTNWRNKSDIDFEIELLGYLISKGIPVSYSLPKKDGNYITEIQAPEGLRFAVLFTYAEGNFLDNKESALLYGEQVAKMHLVMDPFKCSHNRFSIDLDHLLTKPIHSIKSVFSDRPEDIAYLESLALLLQKRVENISDGLEWGVCHGDLHGWNVHFHNDTLTHFDFDCGGYGWRAYDLSVFLWSRVRGRTKEHFKNESWNIFLESYLKIKPLSDIDLASISTFVAIREIWLMGLHTGNSEVWGANNYGDHFSGNVKFLKEWCEENDIS</sequence>
<dbReference type="PANTHER" id="PTHR21064">
    <property type="entry name" value="AMINOGLYCOSIDE PHOSPHOTRANSFERASE DOMAIN-CONTAINING PROTEIN-RELATED"/>
    <property type="match status" value="1"/>
</dbReference>
<protein>
    <submittedName>
        <fullName evidence="3">Phosphotransferase</fullName>
    </submittedName>
</protein>
<evidence type="ECO:0000313" key="4">
    <source>
        <dbReference type="Proteomes" id="UP001236415"/>
    </source>
</evidence>
<dbReference type="RefSeq" id="WP_285748394.1">
    <property type="nucleotide sequence ID" value="NZ_CP127162.1"/>
</dbReference>
<keyword evidence="4" id="KW-1185">Reference proteome</keyword>
<gene>
    <name evidence="3" type="ORF">QPK24_10245</name>
</gene>
<dbReference type="InterPro" id="IPR002575">
    <property type="entry name" value="Aminoglycoside_PTrfase"/>
</dbReference>